<name>A0ACB6Q8I3_9PLEO</name>
<gene>
    <name evidence="1" type="ORF">BDR25DRAFT_363095</name>
</gene>
<organism evidence="1 2">
    <name type="scientific">Lindgomyces ingoldianus</name>
    <dbReference type="NCBI Taxonomy" id="673940"/>
    <lineage>
        <taxon>Eukaryota</taxon>
        <taxon>Fungi</taxon>
        <taxon>Dikarya</taxon>
        <taxon>Ascomycota</taxon>
        <taxon>Pezizomycotina</taxon>
        <taxon>Dothideomycetes</taxon>
        <taxon>Pleosporomycetidae</taxon>
        <taxon>Pleosporales</taxon>
        <taxon>Lindgomycetaceae</taxon>
        <taxon>Lindgomyces</taxon>
    </lineage>
</organism>
<dbReference type="Proteomes" id="UP000799755">
    <property type="component" value="Unassembled WGS sequence"/>
</dbReference>
<proteinExistence type="predicted"/>
<comment type="caution">
    <text evidence="1">The sequence shown here is derived from an EMBL/GenBank/DDBJ whole genome shotgun (WGS) entry which is preliminary data.</text>
</comment>
<sequence length="630" mass="71363">MCATHKAVQSGCDIMKGNQMAGIEIYEDHIRKEEDAEVLELKRQGKRSENSNQPETFVPLDSIPVPMGCLCLHWMRNLEYLLASLFYQPVIAVGLRLLGDGSVYWVSFQGINAWTSYRPHGETKLGARNFVAEKSTSIRKSYRYPSRVETRVAATRKYDKPHRNSTKNLPKSPQTMNIFTTDHKAAVVLERADSGDDEYAHAGFCEGIRIICRWCLQVAQVSDTSVYCCEGMKLSFERGRRASDDSDWKGDAPRKLFRDRSNSSKLRYLKISRLHALNSCLKIPQLFKGALATCMLSRPRFVVTPPSIPHNHEPIRKNGHSTGEKAIILLEKRTLQLSPSQENLRATLPKTLKAENTMRTAKSCGRRESREFLLLESQAPLSPMPTENNTSPLMTSTIVLAQMTMHYRAHLNSPATSNKPYVETRVTAQSVSSHHLTQRRISRDDILTLISPGGSHLTRRFKLFGNIPGFMGLLYSLAPPDDIIYLSAWLTQAYQISAKELANTSSKVRVMKTSEDYSYPNQTQFKANSYFTNLFPDRVAFQNGRYDIALWPSTLPLIPYPPPIKSLRIHLFVSEPDPVCHTRVMPMKVLMRKHRIRIKGLPPVLEKQLQQELEAGCVACPRSLKDSDIL</sequence>
<evidence type="ECO:0000313" key="1">
    <source>
        <dbReference type="EMBL" id="KAF2463194.1"/>
    </source>
</evidence>
<keyword evidence="2" id="KW-1185">Reference proteome</keyword>
<accession>A0ACB6Q8I3</accession>
<reference evidence="1" key="1">
    <citation type="journal article" date="2020" name="Stud. Mycol.">
        <title>101 Dothideomycetes genomes: a test case for predicting lifestyles and emergence of pathogens.</title>
        <authorList>
            <person name="Haridas S."/>
            <person name="Albert R."/>
            <person name="Binder M."/>
            <person name="Bloem J."/>
            <person name="Labutti K."/>
            <person name="Salamov A."/>
            <person name="Andreopoulos B."/>
            <person name="Baker S."/>
            <person name="Barry K."/>
            <person name="Bills G."/>
            <person name="Bluhm B."/>
            <person name="Cannon C."/>
            <person name="Castanera R."/>
            <person name="Culley D."/>
            <person name="Daum C."/>
            <person name="Ezra D."/>
            <person name="Gonzalez J."/>
            <person name="Henrissat B."/>
            <person name="Kuo A."/>
            <person name="Liang C."/>
            <person name="Lipzen A."/>
            <person name="Lutzoni F."/>
            <person name="Magnuson J."/>
            <person name="Mondo S."/>
            <person name="Nolan M."/>
            <person name="Ohm R."/>
            <person name="Pangilinan J."/>
            <person name="Park H.-J."/>
            <person name="Ramirez L."/>
            <person name="Alfaro M."/>
            <person name="Sun H."/>
            <person name="Tritt A."/>
            <person name="Yoshinaga Y."/>
            <person name="Zwiers L.-H."/>
            <person name="Turgeon B."/>
            <person name="Goodwin S."/>
            <person name="Spatafora J."/>
            <person name="Crous P."/>
            <person name="Grigoriev I."/>
        </authorList>
    </citation>
    <scope>NUCLEOTIDE SEQUENCE</scope>
    <source>
        <strain evidence="1">ATCC 200398</strain>
    </source>
</reference>
<protein>
    <submittedName>
        <fullName evidence="1">Uncharacterized protein</fullName>
    </submittedName>
</protein>
<dbReference type="EMBL" id="MU003553">
    <property type="protein sequence ID" value="KAF2463194.1"/>
    <property type="molecule type" value="Genomic_DNA"/>
</dbReference>
<evidence type="ECO:0000313" key="2">
    <source>
        <dbReference type="Proteomes" id="UP000799755"/>
    </source>
</evidence>